<keyword evidence="4" id="KW-0378">Hydrolase</keyword>
<dbReference type="GO" id="GO:0004180">
    <property type="term" value="F:carboxypeptidase activity"/>
    <property type="evidence" value="ECO:0007669"/>
    <property type="project" value="UniProtKB-KW"/>
</dbReference>
<dbReference type="Gene3D" id="3.50.30.60">
    <property type="entry name" value="LD-carboxypeptidase A C-terminal domain-like"/>
    <property type="match status" value="1"/>
</dbReference>
<keyword evidence="5" id="KW-0720">Serine protease</keyword>
<keyword evidence="3" id="KW-0645">Protease</keyword>
<evidence type="ECO:0000313" key="8">
    <source>
        <dbReference type="EMBL" id="SBV90869.1"/>
    </source>
</evidence>
<evidence type="ECO:0000256" key="2">
    <source>
        <dbReference type="ARBA" id="ARBA00022645"/>
    </source>
</evidence>
<dbReference type="InterPro" id="IPR027478">
    <property type="entry name" value="LdcA_N"/>
</dbReference>
<feature type="domain" description="LD-carboxypeptidase C-terminal" evidence="7">
    <location>
        <begin position="165"/>
        <end position="269"/>
    </location>
</feature>
<organism evidence="8">
    <name type="scientific">uncultured Alphaproteobacteria bacterium</name>
    <dbReference type="NCBI Taxonomy" id="91750"/>
    <lineage>
        <taxon>Bacteria</taxon>
        <taxon>Pseudomonadati</taxon>
        <taxon>Pseudomonadota</taxon>
        <taxon>Alphaproteobacteria</taxon>
        <taxon>environmental samples</taxon>
    </lineage>
</organism>
<dbReference type="CDD" id="cd07025">
    <property type="entry name" value="Peptidase_S66"/>
    <property type="match status" value="1"/>
</dbReference>
<comment type="similarity">
    <text evidence="1">Belongs to the peptidase S66 family.</text>
</comment>
<dbReference type="InterPro" id="IPR029062">
    <property type="entry name" value="Class_I_gatase-like"/>
</dbReference>
<dbReference type="AlphaFoldDB" id="A0A212IUN9"/>
<proteinExistence type="inferred from homology"/>
<dbReference type="Gene3D" id="3.40.50.10740">
    <property type="entry name" value="Class I glutamine amidotransferase-like"/>
    <property type="match status" value="1"/>
</dbReference>
<dbReference type="Pfam" id="PF02016">
    <property type="entry name" value="Peptidase_S66"/>
    <property type="match status" value="1"/>
</dbReference>
<accession>A0A212IUN9</accession>
<evidence type="ECO:0000259" key="6">
    <source>
        <dbReference type="Pfam" id="PF02016"/>
    </source>
</evidence>
<dbReference type="EMBL" id="FLUO01000001">
    <property type="protein sequence ID" value="SBV90869.1"/>
    <property type="molecule type" value="Genomic_DNA"/>
</dbReference>
<gene>
    <name evidence="8" type="ORF">KL86APRO_10054</name>
</gene>
<reference evidence="8" key="1">
    <citation type="submission" date="2016-04" db="EMBL/GenBank/DDBJ databases">
        <authorList>
            <person name="Evans L.H."/>
            <person name="Alamgir A."/>
            <person name="Owens N."/>
            <person name="Weber N.D."/>
            <person name="Virtaneva K."/>
            <person name="Barbian K."/>
            <person name="Babar A."/>
            <person name="Rosenke K."/>
        </authorList>
    </citation>
    <scope>NUCLEOTIDE SEQUENCE</scope>
    <source>
        <strain evidence="8">86</strain>
    </source>
</reference>
<dbReference type="InterPro" id="IPR040449">
    <property type="entry name" value="Peptidase_S66_N"/>
</dbReference>
<protein>
    <recommendedName>
        <fullName evidence="9">Muramoyltetrapeptide carboxypeptidase</fullName>
    </recommendedName>
</protein>
<dbReference type="GO" id="GO:0008236">
    <property type="term" value="F:serine-type peptidase activity"/>
    <property type="evidence" value="ECO:0007669"/>
    <property type="project" value="UniProtKB-KW"/>
</dbReference>
<keyword evidence="2" id="KW-0121">Carboxypeptidase</keyword>
<dbReference type="GO" id="GO:0006508">
    <property type="term" value="P:proteolysis"/>
    <property type="evidence" value="ECO:0007669"/>
    <property type="project" value="UniProtKB-KW"/>
</dbReference>
<dbReference type="SUPFAM" id="SSF141986">
    <property type="entry name" value="LD-carboxypeptidase A C-terminal domain-like"/>
    <property type="match status" value="1"/>
</dbReference>
<name>A0A212IUN9_9PROT</name>
<evidence type="ECO:0000256" key="4">
    <source>
        <dbReference type="ARBA" id="ARBA00022801"/>
    </source>
</evidence>
<dbReference type="InterPro" id="IPR027461">
    <property type="entry name" value="Carboxypeptidase_A_C_sf"/>
</dbReference>
<dbReference type="InterPro" id="IPR040921">
    <property type="entry name" value="Peptidase_S66C"/>
</dbReference>
<evidence type="ECO:0000259" key="7">
    <source>
        <dbReference type="Pfam" id="PF17676"/>
    </source>
</evidence>
<evidence type="ECO:0008006" key="9">
    <source>
        <dbReference type="Google" id="ProtNLM"/>
    </source>
</evidence>
<dbReference type="Pfam" id="PF17676">
    <property type="entry name" value="Peptidase_S66C"/>
    <property type="match status" value="1"/>
</dbReference>
<dbReference type="InterPro" id="IPR003507">
    <property type="entry name" value="S66_fam"/>
</dbReference>
<evidence type="ECO:0000256" key="3">
    <source>
        <dbReference type="ARBA" id="ARBA00022670"/>
    </source>
</evidence>
<evidence type="ECO:0000256" key="5">
    <source>
        <dbReference type="ARBA" id="ARBA00022825"/>
    </source>
</evidence>
<feature type="domain" description="LD-carboxypeptidase N-terminal" evidence="6">
    <location>
        <begin position="3"/>
        <end position="117"/>
    </location>
</feature>
<dbReference type="PANTHER" id="PTHR30237">
    <property type="entry name" value="MURAMOYLTETRAPEPTIDE CARBOXYPEPTIDASE"/>
    <property type="match status" value="1"/>
</dbReference>
<dbReference type="PANTHER" id="PTHR30237:SF2">
    <property type="entry name" value="MUREIN TETRAPEPTIDE CARBOXYPEPTIDASE"/>
    <property type="match status" value="1"/>
</dbReference>
<sequence>MRIGVVAPGRAVTPELERRVRALAAAEVPEAEIRFHPQCFASCGHFAGDDATRAAAFVETANDPAVDAVWFARGGYGAFRIAALVLPRLSSAAGDKLYMGYSDGGALLGALYGAGVGRVAHGPMPADLAREGGAAAVRRALGYLVRSEAAALEPTSAGAPAAAFNLTILAHLIGTPYLPDLAGHVLMLEEVSEPIYRIDRALGQVASAPALRGLAGIRLGRCREIPPNDPDFGRDEVDVAREWCGRSGIPWLGRADIGHDAANKVVRFG</sequence>
<dbReference type="SUPFAM" id="SSF52317">
    <property type="entry name" value="Class I glutamine amidotransferase-like"/>
    <property type="match status" value="1"/>
</dbReference>
<evidence type="ECO:0000256" key="1">
    <source>
        <dbReference type="ARBA" id="ARBA00010233"/>
    </source>
</evidence>